<dbReference type="Proteomes" id="UP000283063">
    <property type="component" value="Chromosome"/>
</dbReference>
<dbReference type="RefSeq" id="WP_127748478.1">
    <property type="nucleotide sequence ID" value="NZ_CP033219.1"/>
</dbReference>
<feature type="transmembrane region" description="Helical" evidence="1">
    <location>
        <begin position="49"/>
        <end position="67"/>
    </location>
</feature>
<feature type="transmembrane region" description="Helical" evidence="1">
    <location>
        <begin position="12"/>
        <end position="29"/>
    </location>
</feature>
<name>A0A3T0N1P6_9RHOB</name>
<keyword evidence="1" id="KW-0472">Membrane</keyword>
<evidence type="ECO:0000313" key="3">
    <source>
        <dbReference type="Proteomes" id="UP000283063"/>
    </source>
</evidence>
<dbReference type="EMBL" id="CP033219">
    <property type="protein sequence ID" value="AZV77921.1"/>
    <property type="molecule type" value="Genomic_DNA"/>
</dbReference>
<sequence>MEKPLSTLTLKRQTSFFVSATAFLSIYIFDIDLAPMAETAVNIKLKPEYVTTTLFWVTALLFVRYAINLISDVFFMTWQKNWIGSAHKLTDVMSLNSNVINILKVPACKFTVRKMAKFKEPYYQPNDQVVEVSESIHDIFQDENSTLSQDERMSEAIRVMEEARLQILSYSKYMYWKLARQLFHNLIGYPAFVGYLLFEIILPIGLICIVVDVAYFNSEWIKYENLSWLWIDGPR</sequence>
<feature type="transmembrane region" description="Helical" evidence="1">
    <location>
        <begin position="186"/>
        <end position="216"/>
    </location>
</feature>
<keyword evidence="1" id="KW-0812">Transmembrane</keyword>
<keyword evidence="3" id="KW-1185">Reference proteome</keyword>
<evidence type="ECO:0000256" key="1">
    <source>
        <dbReference type="SAM" id="Phobius"/>
    </source>
</evidence>
<evidence type="ECO:0000313" key="2">
    <source>
        <dbReference type="EMBL" id="AZV77921.1"/>
    </source>
</evidence>
<gene>
    <name evidence="2" type="ORF">EBB79_08450</name>
</gene>
<keyword evidence="1" id="KW-1133">Transmembrane helix</keyword>
<dbReference type="KEGG" id="sedi:EBB79_08450"/>
<proteinExistence type="predicted"/>
<organism evidence="2 3">
    <name type="scientific">Parasedimentitalea marina</name>
    <dbReference type="NCBI Taxonomy" id="2483033"/>
    <lineage>
        <taxon>Bacteria</taxon>
        <taxon>Pseudomonadati</taxon>
        <taxon>Pseudomonadota</taxon>
        <taxon>Alphaproteobacteria</taxon>
        <taxon>Rhodobacterales</taxon>
        <taxon>Paracoccaceae</taxon>
        <taxon>Parasedimentitalea</taxon>
    </lineage>
</organism>
<reference evidence="2 3" key="1">
    <citation type="submission" date="2018-10" db="EMBL/GenBank/DDBJ databases">
        <title>Parasedimentitalea marina sp. nov., a psychrophilic bacterium isolated from deep seawater of the New Britain Trench.</title>
        <authorList>
            <person name="Cao J."/>
        </authorList>
    </citation>
    <scope>NUCLEOTIDE SEQUENCE [LARGE SCALE GENOMIC DNA]</scope>
    <source>
        <strain evidence="2 3">W43</strain>
    </source>
</reference>
<accession>A0A3T0N1P6</accession>
<dbReference type="AlphaFoldDB" id="A0A3T0N1P6"/>
<protein>
    <submittedName>
        <fullName evidence="2">Uncharacterized protein</fullName>
    </submittedName>
</protein>